<evidence type="ECO:0000259" key="8">
    <source>
        <dbReference type="PROSITE" id="PS50110"/>
    </source>
</evidence>
<feature type="modified residue" description="4-aspartylphosphate" evidence="6">
    <location>
        <position position="56"/>
    </location>
</feature>
<dbReference type="PANTHER" id="PTHR44688">
    <property type="entry name" value="DNA-BINDING TRANSCRIPTIONAL ACTIVATOR DEVR_DOSR"/>
    <property type="match status" value="1"/>
</dbReference>
<protein>
    <submittedName>
        <fullName evidence="9">Response regulator transcription factor</fullName>
    </submittedName>
</protein>
<evidence type="ECO:0000256" key="5">
    <source>
        <dbReference type="ARBA" id="ARBA00023163"/>
    </source>
</evidence>
<dbReference type="PANTHER" id="PTHR44688:SF16">
    <property type="entry name" value="DNA-BINDING TRANSCRIPTIONAL ACTIVATOR DEVR_DOSR"/>
    <property type="match status" value="1"/>
</dbReference>
<dbReference type="CDD" id="cd06170">
    <property type="entry name" value="LuxR_C_like"/>
    <property type="match status" value="1"/>
</dbReference>
<dbReference type="PRINTS" id="PR00038">
    <property type="entry name" value="HTHLUXR"/>
</dbReference>
<dbReference type="InterPro" id="IPR036388">
    <property type="entry name" value="WH-like_DNA-bd_sf"/>
</dbReference>
<keyword evidence="10" id="KW-1185">Reference proteome</keyword>
<comment type="caution">
    <text evidence="9">The sequence shown here is derived from an EMBL/GenBank/DDBJ whole genome shotgun (WGS) entry which is preliminary data.</text>
</comment>
<keyword evidence="3" id="KW-0805">Transcription regulation</keyword>
<feature type="domain" description="HTH luxR-type" evidence="7">
    <location>
        <begin position="137"/>
        <end position="202"/>
    </location>
</feature>
<reference evidence="9 10" key="1">
    <citation type="submission" date="2020-07" db="EMBL/GenBank/DDBJ databases">
        <title>Novel species isolated from subtropical streams in China.</title>
        <authorList>
            <person name="Lu H."/>
        </authorList>
    </citation>
    <scope>NUCLEOTIDE SEQUENCE [LARGE SCALE GENOMIC DNA]</scope>
    <source>
        <strain evidence="9 10">LX20W</strain>
    </source>
</reference>
<dbReference type="GO" id="GO:0000160">
    <property type="term" value="P:phosphorelay signal transduction system"/>
    <property type="evidence" value="ECO:0007669"/>
    <property type="project" value="UniProtKB-KW"/>
</dbReference>
<organism evidence="9 10">
    <name type="scientific">Rugamonas brunnea</name>
    <dbReference type="NCBI Taxonomy" id="2758569"/>
    <lineage>
        <taxon>Bacteria</taxon>
        <taxon>Pseudomonadati</taxon>
        <taxon>Pseudomonadota</taxon>
        <taxon>Betaproteobacteria</taxon>
        <taxon>Burkholderiales</taxon>
        <taxon>Oxalobacteraceae</taxon>
        <taxon>Telluria group</taxon>
        <taxon>Rugamonas</taxon>
    </lineage>
</organism>
<dbReference type="GO" id="GO:0003677">
    <property type="term" value="F:DNA binding"/>
    <property type="evidence" value="ECO:0007669"/>
    <property type="project" value="UniProtKB-KW"/>
</dbReference>
<keyword evidence="2" id="KW-0902">Two-component regulatory system</keyword>
<gene>
    <name evidence="9" type="ORF">H3H37_17820</name>
</gene>
<evidence type="ECO:0000256" key="6">
    <source>
        <dbReference type="PROSITE-ProRule" id="PRU00169"/>
    </source>
</evidence>
<evidence type="ECO:0000313" key="10">
    <source>
        <dbReference type="Proteomes" id="UP000534388"/>
    </source>
</evidence>
<dbReference type="Pfam" id="PF00072">
    <property type="entry name" value="Response_reg"/>
    <property type="match status" value="1"/>
</dbReference>
<dbReference type="InterPro" id="IPR011006">
    <property type="entry name" value="CheY-like_superfamily"/>
</dbReference>
<keyword evidence="5" id="KW-0804">Transcription</keyword>
<keyword evidence="4" id="KW-0238">DNA-binding</keyword>
<dbReference type="RefSeq" id="WP_182164942.1">
    <property type="nucleotide sequence ID" value="NZ_JACEZT010000012.1"/>
</dbReference>
<evidence type="ECO:0000313" key="9">
    <source>
        <dbReference type="EMBL" id="MBA5638920.1"/>
    </source>
</evidence>
<accession>A0A7W2EUQ8</accession>
<dbReference type="SMART" id="SM00448">
    <property type="entry name" value="REC"/>
    <property type="match status" value="1"/>
</dbReference>
<dbReference type="PROSITE" id="PS00622">
    <property type="entry name" value="HTH_LUXR_1"/>
    <property type="match status" value="1"/>
</dbReference>
<dbReference type="InterPro" id="IPR000792">
    <property type="entry name" value="Tscrpt_reg_LuxR_C"/>
</dbReference>
<evidence type="ECO:0000259" key="7">
    <source>
        <dbReference type="PROSITE" id="PS50043"/>
    </source>
</evidence>
<dbReference type="PROSITE" id="PS50043">
    <property type="entry name" value="HTH_LUXR_2"/>
    <property type="match status" value="1"/>
</dbReference>
<dbReference type="InterPro" id="IPR016032">
    <property type="entry name" value="Sig_transdc_resp-reg_C-effctor"/>
</dbReference>
<dbReference type="SMART" id="SM00421">
    <property type="entry name" value="HTH_LUXR"/>
    <property type="match status" value="1"/>
</dbReference>
<dbReference type="AlphaFoldDB" id="A0A7W2EUQ8"/>
<dbReference type="PROSITE" id="PS50110">
    <property type="entry name" value="RESPONSE_REGULATORY"/>
    <property type="match status" value="1"/>
</dbReference>
<dbReference type="Pfam" id="PF00196">
    <property type="entry name" value="GerE"/>
    <property type="match status" value="1"/>
</dbReference>
<dbReference type="Gene3D" id="1.10.10.10">
    <property type="entry name" value="Winged helix-like DNA-binding domain superfamily/Winged helix DNA-binding domain"/>
    <property type="match status" value="1"/>
</dbReference>
<dbReference type="Gene3D" id="3.40.50.2300">
    <property type="match status" value="1"/>
</dbReference>
<evidence type="ECO:0000256" key="2">
    <source>
        <dbReference type="ARBA" id="ARBA00023012"/>
    </source>
</evidence>
<sequence length="213" mass="23202">MTDQAPIVYVVDDDLSVRGALCSLIRSVGLRVEVFASAQEFLHHARHDAPACLVLDVRMPGLSGLDLQRELSKAGDAIPIIFITGHGDIAMSVGAMKAGAIEFLPKPFRDQDLLDAIAHAHARDATALHRRAELTAIRRRYDTLTEREREVIVLTVRGMLNKQIAAELGISEQTIKVHRHHIMQKMAAASLPALVRMVEKLNPTDLSGGAGPA</sequence>
<evidence type="ECO:0000256" key="3">
    <source>
        <dbReference type="ARBA" id="ARBA00023015"/>
    </source>
</evidence>
<name>A0A7W2EUQ8_9BURK</name>
<proteinExistence type="predicted"/>
<keyword evidence="1 6" id="KW-0597">Phosphoprotein</keyword>
<dbReference type="EMBL" id="JACEZT010000012">
    <property type="protein sequence ID" value="MBA5638920.1"/>
    <property type="molecule type" value="Genomic_DNA"/>
</dbReference>
<dbReference type="Proteomes" id="UP000534388">
    <property type="component" value="Unassembled WGS sequence"/>
</dbReference>
<dbReference type="SUPFAM" id="SSF46894">
    <property type="entry name" value="C-terminal effector domain of the bipartite response regulators"/>
    <property type="match status" value="1"/>
</dbReference>
<evidence type="ECO:0000256" key="1">
    <source>
        <dbReference type="ARBA" id="ARBA00022553"/>
    </source>
</evidence>
<dbReference type="FunFam" id="3.40.50.2300:FF:000018">
    <property type="entry name" value="DNA-binding transcriptional regulator NtrC"/>
    <property type="match status" value="1"/>
</dbReference>
<dbReference type="CDD" id="cd17537">
    <property type="entry name" value="REC_FixJ"/>
    <property type="match status" value="1"/>
</dbReference>
<evidence type="ECO:0000256" key="4">
    <source>
        <dbReference type="ARBA" id="ARBA00023125"/>
    </source>
</evidence>
<dbReference type="SUPFAM" id="SSF52172">
    <property type="entry name" value="CheY-like"/>
    <property type="match status" value="1"/>
</dbReference>
<feature type="domain" description="Response regulatory" evidence="8">
    <location>
        <begin position="7"/>
        <end position="121"/>
    </location>
</feature>
<dbReference type="InterPro" id="IPR001789">
    <property type="entry name" value="Sig_transdc_resp-reg_receiver"/>
</dbReference>
<dbReference type="GO" id="GO:0006355">
    <property type="term" value="P:regulation of DNA-templated transcription"/>
    <property type="evidence" value="ECO:0007669"/>
    <property type="project" value="InterPro"/>
</dbReference>